<accession>A0ABP6RGM7</accession>
<evidence type="ECO:0000313" key="1">
    <source>
        <dbReference type="EMBL" id="GAA3287080.1"/>
    </source>
</evidence>
<name>A0ABP6RGM7_9MICC</name>
<reference evidence="2" key="1">
    <citation type="journal article" date="2019" name="Int. J. Syst. Evol. Microbiol.">
        <title>The Global Catalogue of Microorganisms (GCM) 10K type strain sequencing project: providing services to taxonomists for standard genome sequencing and annotation.</title>
        <authorList>
            <consortium name="The Broad Institute Genomics Platform"/>
            <consortium name="The Broad Institute Genome Sequencing Center for Infectious Disease"/>
            <person name="Wu L."/>
            <person name="Ma J."/>
        </authorList>
    </citation>
    <scope>NUCLEOTIDE SEQUENCE [LARGE SCALE GENOMIC DNA]</scope>
    <source>
        <strain evidence="2">JCM 11483</strain>
    </source>
</reference>
<protein>
    <recommendedName>
        <fullName evidence="3">Zinc-binding dehydrogenase</fullName>
    </recommendedName>
</protein>
<dbReference type="Proteomes" id="UP001501736">
    <property type="component" value="Unassembled WGS sequence"/>
</dbReference>
<organism evidence="1 2">
    <name type="scientific">Nesterenkonia halobia</name>
    <dbReference type="NCBI Taxonomy" id="37922"/>
    <lineage>
        <taxon>Bacteria</taxon>
        <taxon>Bacillati</taxon>
        <taxon>Actinomycetota</taxon>
        <taxon>Actinomycetes</taxon>
        <taxon>Micrococcales</taxon>
        <taxon>Micrococcaceae</taxon>
        <taxon>Nesterenkonia</taxon>
    </lineage>
</organism>
<evidence type="ECO:0000313" key="2">
    <source>
        <dbReference type="Proteomes" id="UP001501736"/>
    </source>
</evidence>
<dbReference type="Gene3D" id="3.40.50.720">
    <property type="entry name" value="NAD(P)-binding Rossmann-like Domain"/>
    <property type="match status" value="1"/>
</dbReference>
<comment type="caution">
    <text evidence="1">The sequence shown here is derived from an EMBL/GenBank/DDBJ whole genome shotgun (WGS) entry which is preliminary data.</text>
</comment>
<dbReference type="EMBL" id="BAAAYG010000010">
    <property type="protein sequence ID" value="GAA3287080.1"/>
    <property type="molecule type" value="Genomic_DNA"/>
</dbReference>
<gene>
    <name evidence="1" type="ORF">GCM10020260_22990</name>
</gene>
<sequence length="122" mass="13013">MLDAVGTSTFGHCRRILRPGGRYVSTDPGPGWQNLAWSALSALGSRLPGRPSRGRRVVFPFPEVGQQVIEEIGELLASGDLVPVIDRHCGLEEIVAAHRYVDAGQKVGSVVVHPGPGPAEPR</sequence>
<dbReference type="Pfam" id="PF13602">
    <property type="entry name" value="ADH_zinc_N_2"/>
    <property type="match status" value="1"/>
</dbReference>
<proteinExistence type="predicted"/>
<keyword evidence="2" id="KW-1185">Reference proteome</keyword>
<evidence type="ECO:0008006" key="3">
    <source>
        <dbReference type="Google" id="ProtNLM"/>
    </source>
</evidence>
<dbReference type="Gene3D" id="3.90.180.10">
    <property type="entry name" value="Medium-chain alcohol dehydrogenases, catalytic domain"/>
    <property type="match status" value="1"/>
</dbReference>